<dbReference type="InterPro" id="IPR014824">
    <property type="entry name" value="Nfu/NifU_N"/>
</dbReference>
<evidence type="ECO:0000313" key="3">
    <source>
        <dbReference type="EMBL" id="EGR34894.1"/>
    </source>
</evidence>
<dbReference type="Gene3D" id="3.30.300.130">
    <property type="entry name" value="Fe-S cluster assembly (FSCA)"/>
    <property type="match status" value="1"/>
</dbReference>
<dbReference type="AlphaFoldDB" id="G0QIR4"/>
<feature type="domain" description="Scaffold protein Nfu/NifU N-terminal" evidence="2">
    <location>
        <begin position="1"/>
        <end position="68"/>
    </location>
</feature>
<dbReference type="RefSeq" id="XP_004040198.1">
    <property type="nucleotide sequence ID" value="XM_004040150.1"/>
</dbReference>
<dbReference type="Pfam" id="PF01106">
    <property type="entry name" value="NifU"/>
    <property type="match status" value="1"/>
</dbReference>
<dbReference type="InterPro" id="IPR034904">
    <property type="entry name" value="FSCA_dom_sf"/>
</dbReference>
<evidence type="ECO:0000259" key="2">
    <source>
        <dbReference type="SMART" id="SM00932"/>
    </source>
</evidence>
<dbReference type="PANTHER" id="PTHR11178">
    <property type="entry name" value="IRON-SULFUR CLUSTER SCAFFOLD PROTEIN NFU-RELATED"/>
    <property type="match status" value="1"/>
</dbReference>
<dbReference type="FunFam" id="3.30.300.130:FF:000001">
    <property type="entry name" value="NFU1 iron-sulfur cluster scaffold"/>
    <property type="match status" value="1"/>
</dbReference>
<reference evidence="3 4" key="1">
    <citation type="submission" date="2011-07" db="EMBL/GenBank/DDBJ databases">
        <authorList>
            <person name="Coyne R."/>
            <person name="Brami D."/>
            <person name="Johnson J."/>
            <person name="Hostetler J."/>
            <person name="Hannick L."/>
            <person name="Clark T."/>
            <person name="Cassidy-Hanley D."/>
            <person name="Inman J."/>
        </authorList>
    </citation>
    <scope>NUCLEOTIDE SEQUENCE [LARGE SCALE GENOMIC DNA]</scope>
    <source>
        <strain evidence="3 4">G5</strain>
    </source>
</reference>
<protein>
    <recommendedName>
        <fullName evidence="2">Scaffold protein Nfu/NifU N-terminal domain-containing protein</fullName>
    </recommendedName>
</protein>
<dbReference type="Pfam" id="PF08712">
    <property type="entry name" value="Nfu_N"/>
    <property type="match status" value="1"/>
</dbReference>
<dbReference type="InterPro" id="IPR035433">
    <property type="entry name" value="NFU1-like"/>
</dbReference>
<evidence type="ECO:0000256" key="1">
    <source>
        <dbReference type="ARBA" id="ARBA00006420"/>
    </source>
</evidence>
<dbReference type="SMART" id="SM00932">
    <property type="entry name" value="Nfu_N"/>
    <property type="match status" value="1"/>
</dbReference>
<dbReference type="STRING" id="857967.G0QIR4"/>
<dbReference type="InterPro" id="IPR036498">
    <property type="entry name" value="Nfu/NifU_N_sf"/>
</dbReference>
<dbReference type="GO" id="GO:0005739">
    <property type="term" value="C:mitochondrion"/>
    <property type="evidence" value="ECO:0007669"/>
    <property type="project" value="TreeGrafter"/>
</dbReference>
<dbReference type="GO" id="GO:0005506">
    <property type="term" value="F:iron ion binding"/>
    <property type="evidence" value="ECO:0007669"/>
    <property type="project" value="InterPro"/>
</dbReference>
<dbReference type="GO" id="GO:0051536">
    <property type="term" value="F:iron-sulfur cluster binding"/>
    <property type="evidence" value="ECO:0007669"/>
    <property type="project" value="InterPro"/>
</dbReference>
<dbReference type="Gene3D" id="3.30.1370.70">
    <property type="entry name" value="Scaffold protein Nfu/NifU, N-terminal domain"/>
    <property type="match status" value="1"/>
</dbReference>
<comment type="similarity">
    <text evidence="1">Belongs to the NifU family.</text>
</comment>
<dbReference type="PIRSF" id="PIRSF036773">
    <property type="entry name" value="HIRIP5"/>
    <property type="match status" value="1"/>
</dbReference>
<organism evidence="3 4">
    <name type="scientific">Ichthyophthirius multifiliis</name>
    <name type="common">White spot disease agent</name>
    <name type="synonym">Ich</name>
    <dbReference type="NCBI Taxonomy" id="5932"/>
    <lineage>
        <taxon>Eukaryota</taxon>
        <taxon>Sar</taxon>
        <taxon>Alveolata</taxon>
        <taxon>Ciliophora</taxon>
        <taxon>Intramacronucleata</taxon>
        <taxon>Oligohymenophorea</taxon>
        <taxon>Hymenostomatida</taxon>
        <taxon>Ophryoglenina</taxon>
        <taxon>Ichthyophthirius</taxon>
    </lineage>
</organism>
<proteinExistence type="inferred from homology"/>
<dbReference type="OrthoDB" id="565552at2759"/>
<accession>G0QIR4</accession>
<dbReference type="GO" id="GO:0016226">
    <property type="term" value="P:iron-sulfur cluster assembly"/>
    <property type="evidence" value="ECO:0007669"/>
    <property type="project" value="InterPro"/>
</dbReference>
<evidence type="ECO:0000313" key="4">
    <source>
        <dbReference type="Proteomes" id="UP000008983"/>
    </source>
</evidence>
<dbReference type="EMBL" id="GL983042">
    <property type="protein sequence ID" value="EGR34894.1"/>
    <property type="molecule type" value="Genomic_DNA"/>
</dbReference>
<name>G0QIR4_ICHMU</name>
<dbReference type="InterPro" id="IPR001075">
    <property type="entry name" value="NIF_FeS_clus_asmbl_NifU_C"/>
</dbReference>
<sequence length="174" mass="19973">MDDNPAIEFTAARYTHKSPLAKKLFSVDGINRVFYGKDYISVSKEEEYEWSELKPLIFSLINEQFSSKEPLITDKPEPEDTKINENDSEQVILIKEIIDTRIRPLVQDDGGDVVYRNFDEKTGLVTLTMMGACTGCPSSQVTLKQGIQKMLMHYIPEVKNVESLDYQEKKEEKN</sequence>
<dbReference type="InParanoid" id="G0QIR4"/>
<gene>
    <name evidence="3" type="ORF">IMG5_001220</name>
</gene>
<dbReference type="SUPFAM" id="SSF117916">
    <property type="entry name" value="Fe-S cluster assembly (FSCA) domain-like"/>
    <property type="match status" value="1"/>
</dbReference>
<dbReference type="OMA" id="IFEHIME"/>
<dbReference type="PANTHER" id="PTHR11178:SF1">
    <property type="entry name" value="NFU1 IRON-SULFUR CLUSTER SCAFFOLD HOMOLOG, MITOCHONDRIAL"/>
    <property type="match status" value="1"/>
</dbReference>
<dbReference type="eggNOG" id="KOG2358">
    <property type="taxonomic scope" value="Eukaryota"/>
</dbReference>
<dbReference type="SUPFAM" id="SSF110836">
    <property type="entry name" value="Hypothetical protein SAV1430"/>
    <property type="match status" value="1"/>
</dbReference>
<dbReference type="Proteomes" id="UP000008983">
    <property type="component" value="Unassembled WGS sequence"/>
</dbReference>
<dbReference type="GeneID" id="14911072"/>
<keyword evidence="4" id="KW-1185">Reference proteome</keyword>